<keyword evidence="7" id="KW-0028">Amino-acid biosynthesis</keyword>
<evidence type="ECO:0000256" key="8">
    <source>
        <dbReference type="ARBA" id="ARBA00022679"/>
    </source>
</evidence>
<protein>
    <recommendedName>
        <fullName evidence="5">Serine acetyltransferase</fullName>
        <ecNumber evidence="4">2.3.1.30</ecNumber>
    </recommendedName>
</protein>
<dbReference type="PROSITE" id="PS00101">
    <property type="entry name" value="HEXAPEP_TRANSFERASES"/>
    <property type="match status" value="1"/>
</dbReference>
<evidence type="ECO:0000313" key="14">
    <source>
        <dbReference type="EMBL" id="QCC52796.1"/>
    </source>
</evidence>
<evidence type="ECO:0000256" key="7">
    <source>
        <dbReference type="ARBA" id="ARBA00022605"/>
    </source>
</evidence>
<evidence type="ECO:0000256" key="9">
    <source>
        <dbReference type="ARBA" id="ARBA00022737"/>
    </source>
</evidence>
<dbReference type="NCBIfam" id="NF041874">
    <property type="entry name" value="EPS_EpsC"/>
    <property type="match status" value="1"/>
</dbReference>
<dbReference type="STRING" id="1457250.GCA_000755225_02250"/>
<proteinExistence type="inferred from homology"/>
<dbReference type="Gene3D" id="1.10.3130.10">
    <property type="entry name" value="serine acetyltransferase, domain 1"/>
    <property type="match status" value="1"/>
</dbReference>
<dbReference type="InterPro" id="IPR045304">
    <property type="entry name" value="LbH_SAT"/>
</dbReference>
<organism evidence="14 15">
    <name type="scientific">Halapricum salinum</name>
    <dbReference type="NCBI Taxonomy" id="1457250"/>
    <lineage>
        <taxon>Archaea</taxon>
        <taxon>Methanobacteriati</taxon>
        <taxon>Methanobacteriota</taxon>
        <taxon>Stenosarchaea group</taxon>
        <taxon>Halobacteria</taxon>
        <taxon>Halobacteriales</taxon>
        <taxon>Haloarculaceae</taxon>
        <taxon>Halapricum</taxon>
    </lineage>
</organism>
<dbReference type="Gene3D" id="2.160.10.10">
    <property type="entry name" value="Hexapeptide repeat proteins"/>
    <property type="match status" value="1"/>
</dbReference>
<dbReference type="InterPro" id="IPR001451">
    <property type="entry name" value="Hexapep"/>
</dbReference>
<gene>
    <name evidence="14" type="primary">cysE</name>
    <name evidence="14" type="ORF">DV733_16835</name>
</gene>
<evidence type="ECO:0000256" key="3">
    <source>
        <dbReference type="ARBA" id="ARBA00007274"/>
    </source>
</evidence>
<dbReference type="AlphaFoldDB" id="A0A4D6HHT0"/>
<dbReference type="GO" id="GO:0009001">
    <property type="term" value="F:serine O-acetyltransferase activity"/>
    <property type="evidence" value="ECO:0007669"/>
    <property type="project" value="UniProtKB-EC"/>
</dbReference>
<evidence type="ECO:0000256" key="1">
    <source>
        <dbReference type="ARBA" id="ARBA00004496"/>
    </source>
</evidence>
<evidence type="ECO:0000256" key="2">
    <source>
        <dbReference type="ARBA" id="ARBA00004876"/>
    </source>
</evidence>
<keyword evidence="8 14" id="KW-0808">Transferase</keyword>
<dbReference type="OrthoDB" id="10940at2157"/>
<dbReference type="InterPro" id="IPR042122">
    <property type="entry name" value="Ser_AcTrfase_N_sf"/>
</dbReference>
<dbReference type="NCBIfam" id="TIGR01172">
    <property type="entry name" value="cysE"/>
    <property type="match status" value="1"/>
</dbReference>
<name>A0A4D6HHT0_9EURY</name>
<dbReference type="GO" id="GO:0006535">
    <property type="term" value="P:cysteine biosynthetic process from serine"/>
    <property type="evidence" value="ECO:0007669"/>
    <property type="project" value="InterPro"/>
</dbReference>
<keyword evidence="9" id="KW-0677">Repeat</keyword>
<dbReference type="GeneID" id="39849560"/>
<dbReference type="InterPro" id="IPR005881">
    <property type="entry name" value="Ser_O-AcTrfase"/>
</dbReference>
<comment type="catalytic activity">
    <reaction evidence="12">
        <text>L-serine + acetyl-CoA = O-acetyl-L-serine + CoA</text>
        <dbReference type="Rhea" id="RHEA:24560"/>
        <dbReference type="ChEBI" id="CHEBI:33384"/>
        <dbReference type="ChEBI" id="CHEBI:57287"/>
        <dbReference type="ChEBI" id="CHEBI:57288"/>
        <dbReference type="ChEBI" id="CHEBI:58340"/>
        <dbReference type="EC" id="2.3.1.30"/>
    </reaction>
</comment>
<comment type="subcellular location">
    <subcellularLocation>
        <location evidence="1">Cytoplasm</location>
    </subcellularLocation>
</comment>
<keyword evidence="10" id="KW-0198">Cysteine biosynthesis</keyword>
<keyword evidence="15" id="KW-1185">Reference proteome</keyword>
<dbReference type="CDD" id="cd03354">
    <property type="entry name" value="LbH_SAT"/>
    <property type="match status" value="1"/>
</dbReference>
<comment type="similarity">
    <text evidence="3">Belongs to the transferase hexapeptide repeat family.</text>
</comment>
<dbReference type="InterPro" id="IPR011004">
    <property type="entry name" value="Trimer_LpxA-like_sf"/>
</dbReference>
<evidence type="ECO:0000256" key="10">
    <source>
        <dbReference type="ARBA" id="ARBA00023192"/>
    </source>
</evidence>
<dbReference type="GO" id="GO:0005737">
    <property type="term" value="C:cytoplasm"/>
    <property type="evidence" value="ECO:0007669"/>
    <property type="project" value="UniProtKB-SubCell"/>
</dbReference>
<keyword evidence="11 14" id="KW-0012">Acyltransferase</keyword>
<evidence type="ECO:0000256" key="13">
    <source>
        <dbReference type="SAM" id="MobiDB-lite"/>
    </source>
</evidence>
<dbReference type="FunFam" id="1.10.3130.10:FF:000003">
    <property type="entry name" value="Serine acetyltransferase"/>
    <property type="match status" value="1"/>
</dbReference>
<dbReference type="PIRSF" id="PIRSF000441">
    <property type="entry name" value="CysE"/>
    <property type="match status" value="1"/>
</dbReference>
<feature type="region of interest" description="Disordered" evidence="13">
    <location>
        <begin position="172"/>
        <end position="217"/>
    </location>
</feature>
<evidence type="ECO:0000256" key="4">
    <source>
        <dbReference type="ARBA" id="ARBA00013266"/>
    </source>
</evidence>
<evidence type="ECO:0000256" key="12">
    <source>
        <dbReference type="ARBA" id="ARBA00049486"/>
    </source>
</evidence>
<dbReference type="FunFam" id="2.160.10.10:FF:000007">
    <property type="entry name" value="Serine acetyltransferase"/>
    <property type="match status" value="1"/>
</dbReference>
<dbReference type="KEGG" id="hsn:DV733_16835"/>
<accession>A0A4D6HHT0</accession>
<evidence type="ECO:0000256" key="5">
    <source>
        <dbReference type="ARBA" id="ARBA00018522"/>
    </source>
</evidence>
<dbReference type="InterPro" id="IPR053376">
    <property type="entry name" value="Serine_acetyltransferase"/>
</dbReference>
<evidence type="ECO:0000256" key="6">
    <source>
        <dbReference type="ARBA" id="ARBA00022490"/>
    </source>
</evidence>
<sequence length="217" mass="22816">MFDRIREDVRTARAKDPAAVSSFEVLLTYPGLHAIWLYRVAHTLHDHGFGLTARLLSHLTRWLTGVEIHPAATVGRRFFIDHGMGTVIGETSEIGDDVLMYHGVTLGGNSMRREKRHPTLEDGVTIGANATLIGDVTIGEGATVGAGAVVVEDVPADATVVGNPARVIDREDVPLEEGAAAVTEGDGSVADTDAESSAGSGDALLGANYCDDDTGLD</sequence>
<reference evidence="14 15" key="1">
    <citation type="journal article" date="2019" name="Nat. Commun.">
        <title>A new type of DNA phosphorothioation-based antiviral system in archaea.</title>
        <authorList>
            <person name="Xiong L."/>
            <person name="Liu S."/>
            <person name="Chen S."/>
            <person name="Xiao Y."/>
            <person name="Zhu B."/>
            <person name="Gao Y."/>
            <person name="Zhang Y."/>
            <person name="Chen B."/>
            <person name="Luo J."/>
            <person name="Deng Z."/>
            <person name="Chen X."/>
            <person name="Wang L."/>
            <person name="Chen S."/>
        </authorList>
    </citation>
    <scope>NUCLEOTIDE SEQUENCE [LARGE SCALE GENOMIC DNA]</scope>
    <source>
        <strain evidence="14 15">CBA1105</strain>
    </source>
</reference>
<dbReference type="SUPFAM" id="SSF51161">
    <property type="entry name" value="Trimeric LpxA-like enzymes"/>
    <property type="match status" value="1"/>
</dbReference>
<dbReference type="EC" id="2.3.1.30" evidence="4"/>
<evidence type="ECO:0000313" key="15">
    <source>
        <dbReference type="Proteomes" id="UP000296706"/>
    </source>
</evidence>
<dbReference type="EMBL" id="CP031310">
    <property type="protein sequence ID" value="QCC52796.1"/>
    <property type="molecule type" value="Genomic_DNA"/>
</dbReference>
<dbReference type="Pfam" id="PF00132">
    <property type="entry name" value="Hexapep"/>
    <property type="match status" value="1"/>
</dbReference>
<dbReference type="InterPro" id="IPR018357">
    <property type="entry name" value="Hexapep_transf_CS"/>
</dbReference>
<dbReference type="RefSeq" id="WP_079979381.1">
    <property type="nucleotide sequence ID" value="NZ_CP031310.1"/>
</dbReference>
<dbReference type="PANTHER" id="PTHR42811">
    <property type="entry name" value="SERINE ACETYLTRANSFERASE"/>
    <property type="match status" value="1"/>
</dbReference>
<comment type="pathway">
    <text evidence="2">Amino-acid biosynthesis; L-cysteine biosynthesis; L-cysteine from L-serine: step 1/2.</text>
</comment>
<dbReference type="Proteomes" id="UP000296706">
    <property type="component" value="Chromosome"/>
</dbReference>
<keyword evidence="6" id="KW-0963">Cytoplasm</keyword>
<evidence type="ECO:0000256" key="11">
    <source>
        <dbReference type="ARBA" id="ARBA00023315"/>
    </source>
</evidence>